<feature type="transmembrane region" description="Helical" evidence="7">
    <location>
        <begin position="177"/>
        <end position="201"/>
    </location>
</feature>
<dbReference type="Gene3D" id="1.10.3720.10">
    <property type="entry name" value="MetI-like"/>
    <property type="match status" value="1"/>
</dbReference>
<reference evidence="9 10" key="1">
    <citation type="submission" date="2019-07" db="EMBL/GenBank/DDBJ databases">
        <title>Whole genome shotgun sequence of Oceanobacillus sojae NBRC 105379.</title>
        <authorList>
            <person name="Hosoyama A."/>
            <person name="Uohara A."/>
            <person name="Ohji S."/>
            <person name="Ichikawa N."/>
        </authorList>
    </citation>
    <scope>NUCLEOTIDE SEQUENCE [LARGE SCALE GENOMIC DNA]</scope>
    <source>
        <strain evidence="9 10">NBRC 105379</strain>
    </source>
</reference>
<evidence type="ECO:0000259" key="8">
    <source>
        <dbReference type="PROSITE" id="PS50928"/>
    </source>
</evidence>
<keyword evidence="2 7" id="KW-0813">Transport</keyword>
<dbReference type="Pfam" id="PF00528">
    <property type="entry name" value="BPD_transp_1"/>
    <property type="match status" value="1"/>
</dbReference>
<feature type="transmembrane region" description="Helical" evidence="7">
    <location>
        <begin position="280"/>
        <end position="301"/>
    </location>
</feature>
<feature type="domain" description="ABC transmembrane type-1" evidence="8">
    <location>
        <begin position="86"/>
        <end position="301"/>
    </location>
</feature>
<evidence type="ECO:0000256" key="1">
    <source>
        <dbReference type="ARBA" id="ARBA00004651"/>
    </source>
</evidence>
<dbReference type="STRING" id="582851.GCA_900162665_01002"/>
<feature type="transmembrane region" description="Helical" evidence="7">
    <location>
        <begin position="21"/>
        <end position="45"/>
    </location>
</feature>
<dbReference type="AlphaFoldDB" id="A0A511ZJW6"/>
<evidence type="ECO:0000256" key="3">
    <source>
        <dbReference type="ARBA" id="ARBA00022475"/>
    </source>
</evidence>
<keyword evidence="6 7" id="KW-0472">Membrane</keyword>
<comment type="similarity">
    <text evidence="7">Belongs to the binding-protein-dependent transport system permease family.</text>
</comment>
<dbReference type="CDD" id="cd06261">
    <property type="entry name" value="TM_PBP2"/>
    <property type="match status" value="1"/>
</dbReference>
<dbReference type="InterPro" id="IPR050809">
    <property type="entry name" value="UgpAE/MalFG_permease"/>
</dbReference>
<keyword evidence="5 7" id="KW-1133">Transmembrane helix</keyword>
<dbReference type="PANTHER" id="PTHR43227:SF11">
    <property type="entry name" value="BLL4140 PROTEIN"/>
    <property type="match status" value="1"/>
</dbReference>
<evidence type="ECO:0000256" key="2">
    <source>
        <dbReference type="ARBA" id="ARBA00022448"/>
    </source>
</evidence>
<dbReference type="Proteomes" id="UP000321558">
    <property type="component" value="Unassembled WGS sequence"/>
</dbReference>
<organism evidence="9 10">
    <name type="scientific">Oceanobacillus sojae</name>
    <dbReference type="NCBI Taxonomy" id="582851"/>
    <lineage>
        <taxon>Bacteria</taxon>
        <taxon>Bacillati</taxon>
        <taxon>Bacillota</taxon>
        <taxon>Bacilli</taxon>
        <taxon>Bacillales</taxon>
        <taxon>Bacillaceae</taxon>
        <taxon>Oceanobacillus</taxon>
    </lineage>
</organism>
<evidence type="ECO:0000256" key="6">
    <source>
        <dbReference type="ARBA" id="ARBA00023136"/>
    </source>
</evidence>
<evidence type="ECO:0000256" key="4">
    <source>
        <dbReference type="ARBA" id="ARBA00022692"/>
    </source>
</evidence>
<keyword evidence="10" id="KW-1185">Reference proteome</keyword>
<evidence type="ECO:0000256" key="7">
    <source>
        <dbReference type="RuleBase" id="RU363032"/>
    </source>
</evidence>
<dbReference type="InterPro" id="IPR035906">
    <property type="entry name" value="MetI-like_sf"/>
</dbReference>
<dbReference type="GO" id="GO:0005886">
    <property type="term" value="C:plasma membrane"/>
    <property type="evidence" value="ECO:0007669"/>
    <property type="project" value="UniProtKB-SubCell"/>
</dbReference>
<evidence type="ECO:0000313" key="10">
    <source>
        <dbReference type="Proteomes" id="UP000321558"/>
    </source>
</evidence>
<gene>
    <name evidence="9" type="ORF">OSO01_24860</name>
</gene>
<sequence length="314" mass="35702">MAKNPARAISMNSRLDRFKKNVLLNWRLYVFLLPAILYFTIFHYIPMYGVQIAFKDFYATEGITGSPWVGFDHFSRFFDSYYFWRLIKNTIILSLYQLILFPLPIIFALMLNELKNGPFKKWSQTLTYAPHFMSVVVIVGMLVAFLDPITGIINHVITSLGGSSISFLTSPEWFRHIFVWSGQWQTLGWGTIIYLAALSGVNPELHEAAKIDGASRIQRILHINIPAILPTIVVLFILNIGSFMAIGFEKVLLMQNNLNAETSDIIQTFVYQTGLLEGQYSFAAAIGLFDSVINLTLLVIVNQIARKTSENSLW</sequence>
<dbReference type="PROSITE" id="PS50928">
    <property type="entry name" value="ABC_TM1"/>
    <property type="match status" value="1"/>
</dbReference>
<dbReference type="PANTHER" id="PTHR43227">
    <property type="entry name" value="BLL4140 PROTEIN"/>
    <property type="match status" value="1"/>
</dbReference>
<feature type="transmembrane region" description="Helical" evidence="7">
    <location>
        <begin position="132"/>
        <end position="157"/>
    </location>
</feature>
<dbReference type="SUPFAM" id="SSF161098">
    <property type="entry name" value="MetI-like"/>
    <property type="match status" value="1"/>
</dbReference>
<dbReference type="EMBL" id="BJYM01000009">
    <property type="protein sequence ID" value="GEN87747.1"/>
    <property type="molecule type" value="Genomic_DNA"/>
</dbReference>
<dbReference type="RefSeq" id="WP_186813652.1">
    <property type="nucleotide sequence ID" value="NZ_BJYM01000009.1"/>
</dbReference>
<protein>
    <submittedName>
        <fullName evidence="9">Sugar ABC transporter permease</fullName>
    </submittedName>
</protein>
<feature type="transmembrane region" description="Helical" evidence="7">
    <location>
        <begin position="221"/>
        <end position="248"/>
    </location>
</feature>
<dbReference type="InterPro" id="IPR000515">
    <property type="entry name" value="MetI-like"/>
</dbReference>
<proteinExistence type="inferred from homology"/>
<name>A0A511ZJW6_9BACI</name>
<evidence type="ECO:0000313" key="9">
    <source>
        <dbReference type="EMBL" id="GEN87747.1"/>
    </source>
</evidence>
<keyword evidence="3" id="KW-1003">Cell membrane</keyword>
<comment type="subcellular location">
    <subcellularLocation>
        <location evidence="1 7">Cell membrane</location>
        <topology evidence="1 7">Multi-pass membrane protein</topology>
    </subcellularLocation>
</comment>
<feature type="transmembrane region" description="Helical" evidence="7">
    <location>
        <begin position="91"/>
        <end position="111"/>
    </location>
</feature>
<dbReference type="GO" id="GO:0055085">
    <property type="term" value="P:transmembrane transport"/>
    <property type="evidence" value="ECO:0007669"/>
    <property type="project" value="InterPro"/>
</dbReference>
<keyword evidence="4 7" id="KW-0812">Transmembrane</keyword>
<accession>A0A511ZJW6</accession>
<comment type="caution">
    <text evidence="9">The sequence shown here is derived from an EMBL/GenBank/DDBJ whole genome shotgun (WGS) entry which is preliminary data.</text>
</comment>
<evidence type="ECO:0000256" key="5">
    <source>
        <dbReference type="ARBA" id="ARBA00022989"/>
    </source>
</evidence>